<reference evidence="10" key="2">
    <citation type="submission" date="2020-09" db="EMBL/GenBank/DDBJ databases">
        <authorList>
            <person name="Sun Q."/>
            <person name="Ohkuma M."/>
        </authorList>
    </citation>
    <scope>NUCLEOTIDE SEQUENCE</scope>
    <source>
        <strain evidence="10">JCM 17251</strain>
    </source>
</reference>
<dbReference type="InterPro" id="IPR019984">
    <property type="entry name" value="Ribosomal_uS17_bact/chlr"/>
</dbReference>
<dbReference type="InterPro" id="IPR012340">
    <property type="entry name" value="NA-bd_OB-fold"/>
</dbReference>
<evidence type="ECO:0000256" key="7">
    <source>
        <dbReference type="ARBA" id="ARBA00023274"/>
    </source>
</evidence>
<comment type="subunit">
    <text evidence="3 8">Part of the 30S ribosomal subunit.</text>
</comment>
<gene>
    <name evidence="8 10" type="primary">rpsQ</name>
    <name evidence="10" type="ORF">GCM10007971_28910</name>
</gene>
<dbReference type="GO" id="GO:0022627">
    <property type="term" value="C:cytosolic small ribosomal subunit"/>
    <property type="evidence" value="ECO:0007669"/>
    <property type="project" value="UniProtKB-UniRule"/>
</dbReference>
<dbReference type="PROSITE" id="PS00056">
    <property type="entry name" value="RIBOSOMAL_S17"/>
    <property type="match status" value="1"/>
</dbReference>
<evidence type="ECO:0000313" key="10">
    <source>
        <dbReference type="EMBL" id="GGN62721.1"/>
    </source>
</evidence>
<evidence type="ECO:0000256" key="9">
    <source>
        <dbReference type="RuleBase" id="RU003872"/>
    </source>
</evidence>
<proteinExistence type="inferred from homology"/>
<evidence type="ECO:0000256" key="2">
    <source>
        <dbReference type="ARBA" id="ARBA00010254"/>
    </source>
</evidence>
<dbReference type="FunFam" id="2.40.50.140:FF:000026">
    <property type="entry name" value="30S ribosomal protein S17"/>
    <property type="match status" value="1"/>
</dbReference>
<dbReference type="PANTHER" id="PTHR10744:SF1">
    <property type="entry name" value="SMALL RIBOSOMAL SUBUNIT PROTEIN US17M"/>
    <property type="match status" value="1"/>
</dbReference>
<evidence type="ECO:0000256" key="1">
    <source>
        <dbReference type="ARBA" id="ARBA00002932"/>
    </source>
</evidence>
<comment type="caution">
    <text evidence="10">The sequence shown here is derived from an EMBL/GenBank/DDBJ whole genome shotgun (WGS) entry which is preliminary data.</text>
</comment>
<dbReference type="InterPro" id="IPR019979">
    <property type="entry name" value="Ribosomal_uS17_CS"/>
</dbReference>
<dbReference type="InterPro" id="IPR000266">
    <property type="entry name" value="Ribosomal_uS17"/>
</dbReference>
<keyword evidence="11" id="KW-1185">Reference proteome</keyword>
<keyword evidence="4 8" id="KW-0699">rRNA-binding</keyword>
<comment type="function">
    <text evidence="1 8">One of the primary rRNA binding proteins, it binds specifically to the 5'-end of 16S ribosomal RNA.</text>
</comment>
<dbReference type="Pfam" id="PF00366">
    <property type="entry name" value="Ribosomal_S17"/>
    <property type="match status" value="1"/>
</dbReference>
<dbReference type="AlphaFoldDB" id="A0A918D3I9"/>
<reference evidence="10" key="1">
    <citation type="journal article" date="2014" name="Int. J. Syst. Evol. Microbiol.">
        <title>Complete genome sequence of Corynebacterium casei LMG S-19264T (=DSM 44701T), isolated from a smear-ripened cheese.</title>
        <authorList>
            <consortium name="US DOE Joint Genome Institute (JGI-PGF)"/>
            <person name="Walter F."/>
            <person name="Albersmeier A."/>
            <person name="Kalinowski J."/>
            <person name="Ruckert C."/>
        </authorList>
    </citation>
    <scope>NUCLEOTIDE SEQUENCE</scope>
    <source>
        <strain evidence="10">JCM 17251</strain>
    </source>
</reference>
<dbReference type="Proteomes" id="UP000624041">
    <property type="component" value="Unassembled WGS sequence"/>
</dbReference>
<keyword evidence="7 8" id="KW-0687">Ribonucleoprotein</keyword>
<sequence>MSERNNRKVYTGRVVSDKMDKTITVLVETYKVHKLYGKRVKYSKKLKVHDENNQAKTGDIVRIMETRPLSATKRFRLVEIIEEAIII</sequence>
<comment type="similarity">
    <text evidence="2 8 9">Belongs to the universal ribosomal protein uS17 family.</text>
</comment>
<evidence type="ECO:0000256" key="3">
    <source>
        <dbReference type="ARBA" id="ARBA00011458"/>
    </source>
</evidence>
<dbReference type="CDD" id="cd00364">
    <property type="entry name" value="Ribosomal_uS17"/>
    <property type="match status" value="1"/>
</dbReference>
<dbReference type="PANTHER" id="PTHR10744">
    <property type="entry name" value="40S RIBOSOMAL PROTEIN S11 FAMILY MEMBER"/>
    <property type="match status" value="1"/>
</dbReference>
<evidence type="ECO:0000256" key="5">
    <source>
        <dbReference type="ARBA" id="ARBA00022884"/>
    </source>
</evidence>
<dbReference type="NCBIfam" id="NF004123">
    <property type="entry name" value="PRK05610.1"/>
    <property type="match status" value="1"/>
</dbReference>
<accession>A0A918D3I9</accession>
<dbReference type="RefSeq" id="WP_156857262.1">
    <property type="nucleotide sequence ID" value="NZ_BMOS01000024.1"/>
</dbReference>
<protein>
    <recommendedName>
        <fullName evidence="8">Small ribosomal subunit protein uS17</fullName>
    </recommendedName>
</protein>
<keyword evidence="6 8" id="KW-0689">Ribosomal protein</keyword>
<evidence type="ECO:0000256" key="8">
    <source>
        <dbReference type="HAMAP-Rule" id="MF_01345"/>
    </source>
</evidence>
<evidence type="ECO:0000256" key="4">
    <source>
        <dbReference type="ARBA" id="ARBA00022730"/>
    </source>
</evidence>
<dbReference type="NCBIfam" id="TIGR03635">
    <property type="entry name" value="uS17_bact"/>
    <property type="match status" value="1"/>
</dbReference>
<dbReference type="GO" id="GO:0019843">
    <property type="term" value="F:rRNA binding"/>
    <property type="evidence" value="ECO:0007669"/>
    <property type="project" value="UniProtKB-UniRule"/>
</dbReference>
<keyword evidence="5 8" id="KW-0694">RNA-binding</keyword>
<dbReference type="SUPFAM" id="SSF50249">
    <property type="entry name" value="Nucleic acid-binding proteins"/>
    <property type="match status" value="1"/>
</dbReference>
<dbReference type="HAMAP" id="MF_01345_B">
    <property type="entry name" value="Ribosomal_uS17_B"/>
    <property type="match status" value="1"/>
</dbReference>
<evidence type="ECO:0000256" key="6">
    <source>
        <dbReference type="ARBA" id="ARBA00022980"/>
    </source>
</evidence>
<name>A0A918D3I9_9BACI</name>
<dbReference type="PRINTS" id="PR00973">
    <property type="entry name" value="RIBOSOMALS17"/>
</dbReference>
<dbReference type="Gene3D" id="2.40.50.140">
    <property type="entry name" value="Nucleic acid-binding proteins"/>
    <property type="match status" value="1"/>
</dbReference>
<dbReference type="GO" id="GO:0006412">
    <property type="term" value="P:translation"/>
    <property type="evidence" value="ECO:0007669"/>
    <property type="project" value="UniProtKB-UniRule"/>
</dbReference>
<dbReference type="GO" id="GO:0003735">
    <property type="term" value="F:structural constituent of ribosome"/>
    <property type="evidence" value="ECO:0007669"/>
    <property type="project" value="UniProtKB-UniRule"/>
</dbReference>
<dbReference type="EMBL" id="BMOS01000024">
    <property type="protein sequence ID" value="GGN62721.1"/>
    <property type="molecule type" value="Genomic_DNA"/>
</dbReference>
<organism evidence="10 11">
    <name type="scientific">Oceanobacillus indicireducens</name>
    <dbReference type="NCBI Taxonomy" id="1004261"/>
    <lineage>
        <taxon>Bacteria</taxon>
        <taxon>Bacillati</taxon>
        <taxon>Bacillota</taxon>
        <taxon>Bacilli</taxon>
        <taxon>Bacillales</taxon>
        <taxon>Bacillaceae</taxon>
        <taxon>Oceanobacillus</taxon>
    </lineage>
</organism>
<evidence type="ECO:0000313" key="11">
    <source>
        <dbReference type="Proteomes" id="UP000624041"/>
    </source>
</evidence>